<comment type="caution">
    <text evidence="2">The sequence shown here is derived from an EMBL/GenBank/DDBJ whole genome shotgun (WGS) entry which is preliminary data.</text>
</comment>
<gene>
    <name evidence="2" type="ORF">ACFOEX_05745</name>
</gene>
<dbReference type="Proteomes" id="UP001595536">
    <property type="component" value="Unassembled WGS sequence"/>
</dbReference>
<protein>
    <submittedName>
        <fullName evidence="2">DUF192 domain-containing protein</fullName>
    </submittedName>
</protein>
<name>A0ABV7LEA6_9HYPH</name>
<dbReference type="RefSeq" id="WP_376830550.1">
    <property type="nucleotide sequence ID" value="NZ_JBHLWR010000006.1"/>
</dbReference>
<reference evidence="3" key="1">
    <citation type="journal article" date="2019" name="Int. J. Syst. Evol. Microbiol.">
        <title>The Global Catalogue of Microorganisms (GCM) 10K type strain sequencing project: providing services to taxonomists for standard genome sequencing and annotation.</title>
        <authorList>
            <consortium name="The Broad Institute Genomics Platform"/>
            <consortium name="The Broad Institute Genome Sequencing Center for Infectious Disease"/>
            <person name="Wu L."/>
            <person name="Ma J."/>
        </authorList>
    </citation>
    <scope>NUCLEOTIDE SEQUENCE [LARGE SCALE GENOMIC DNA]</scope>
    <source>
        <strain evidence="3">CCM 7941</strain>
    </source>
</reference>
<feature type="chain" id="PRO_5045809247" evidence="1">
    <location>
        <begin position="33"/>
        <end position="177"/>
    </location>
</feature>
<dbReference type="EMBL" id="JBHRUV010000022">
    <property type="protein sequence ID" value="MFC3265857.1"/>
    <property type="molecule type" value="Genomic_DNA"/>
</dbReference>
<dbReference type="Gene3D" id="2.60.120.1140">
    <property type="entry name" value="Protein of unknown function DUF192"/>
    <property type="match status" value="1"/>
</dbReference>
<proteinExistence type="predicted"/>
<evidence type="ECO:0000313" key="3">
    <source>
        <dbReference type="Proteomes" id="UP001595536"/>
    </source>
</evidence>
<dbReference type="Pfam" id="PF02643">
    <property type="entry name" value="DUF192"/>
    <property type="match status" value="1"/>
</dbReference>
<keyword evidence="1" id="KW-0732">Signal</keyword>
<keyword evidence="3" id="KW-1185">Reference proteome</keyword>
<evidence type="ECO:0000313" key="2">
    <source>
        <dbReference type="EMBL" id="MFC3265857.1"/>
    </source>
</evidence>
<organism evidence="2 3">
    <name type="scientific">Camelimonas abortus</name>
    <dbReference type="NCBI Taxonomy" id="1017184"/>
    <lineage>
        <taxon>Bacteria</taxon>
        <taxon>Pseudomonadati</taxon>
        <taxon>Pseudomonadota</taxon>
        <taxon>Alphaproteobacteria</taxon>
        <taxon>Hyphomicrobiales</taxon>
        <taxon>Chelatococcaceae</taxon>
        <taxon>Camelimonas</taxon>
    </lineage>
</organism>
<evidence type="ECO:0000256" key="1">
    <source>
        <dbReference type="SAM" id="SignalP"/>
    </source>
</evidence>
<feature type="signal peptide" evidence="1">
    <location>
        <begin position="1"/>
        <end position="32"/>
    </location>
</feature>
<sequence>MRRVSAARSTAARRIAAALALALAGALAGVHAPQPAAAGSGPGPGAPHVTPAHPAELAVETATGVHRFRIELRDDDAGRMTGLMHRRAMPDNHGMLFDFGREEPVAMWMKNTLLPLDMLFIRADGTILSIAENATPLSTRIIFSGGPVRYVLELNAGAAARIGARPGDQVVHPAIRP</sequence>
<dbReference type="PANTHER" id="PTHR37953:SF1">
    <property type="entry name" value="UPF0127 PROTEIN MJ1496"/>
    <property type="match status" value="1"/>
</dbReference>
<dbReference type="InterPro" id="IPR003795">
    <property type="entry name" value="DUF192"/>
</dbReference>
<accession>A0ABV7LEA6</accession>
<dbReference type="PANTHER" id="PTHR37953">
    <property type="entry name" value="UPF0127 PROTEIN MJ1496"/>
    <property type="match status" value="1"/>
</dbReference>
<dbReference type="InterPro" id="IPR038695">
    <property type="entry name" value="Saro_0823-like_sf"/>
</dbReference>